<evidence type="ECO:0000313" key="2">
    <source>
        <dbReference type="EMBL" id="ADU23173.1"/>
    </source>
</evidence>
<sequence>MSNFKSKFIVQFIINLIIVGIIATILGRVVTALLFKALGVHGTSVCWLMVLVTGVFNAAAMIVSLILTQNELKKKSLDNIPDIPMKFYIGFTAALIVLNVVISVIGFSSTYNTCVQNISVIAMENELVSAGTDRIEVKSVVEEQLHAAVRNAVIVANVIQAAVLALMTIVISNRHRKIWN</sequence>
<keyword evidence="1" id="KW-1133">Transmembrane helix</keyword>
<organism evidence="2 3">
    <name type="scientific">Ruminococcus albus (strain ATCC 27210 / DSM 20455 / JCM 14654 / NCDO 2250 / 7)</name>
    <dbReference type="NCBI Taxonomy" id="697329"/>
    <lineage>
        <taxon>Bacteria</taxon>
        <taxon>Bacillati</taxon>
        <taxon>Bacillota</taxon>
        <taxon>Clostridia</taxon>
        <taxon>Eubacteriales</taxon>
        <taxon>Oscillospiraceae</taxon>
        <taxon>Ruminococcus</taxon>
    </lineage>
</organism>
<feature type="transmembrane region" description="Helical" evidence="1">
    <location>
        <begin position="87"/>
        <end position="107"/>
    </location>
</feature>
<keyword evidence="1" id="KW-0812">Transmembrane</keyword>
<feature type="transmembrane region" description="Helical" evidence="1">
    <location>
        <begin position="47"/>
        <end position="67"/>
    </location>
</feature>
<evidence type="ECO:0000313" key="3">
    <source>
        <dbReference type="Proteomes" id="UP000006919"/>
    </source>
</evidence>
<feature type="transmembrane region" description="Helical" evidence="1">
    <location>
        <begin position="12"/>
        <end position="35"/>
    </location>
</feature>
<name>E6UH95_RUMA7</name>
<gene>
    <name evidence="2" type="ordered locus">Rumal_2701</name>
</gene>
<accession>E6UH95</accession>
<evidence type="ECO:0008006" key="4">
    <source>
        <dbReference type="Google" id="ProtNLM"/>
    </source>
</evidence>
<keyword evidence="1" id="KW-0472">Membrane</keyword>
<protein>
    <recommendedName>
        <fullName evidence="4">DUF4199 domain-containing protein</fullName>
    </recommendedName>
</protein>
<dbReference type="EMBL" id="CP002403">
    <property type="protein sequence ID" value="ADU23173.1"/>
    <property type="molecule type" value="Genomic_DNA"/>
</dbReference>
<dbReference type="KEGG" id="ral:Rumal_2701"/>
<reference evidence="2 3" key="1">
    <citation type="journal article" date="2011" name="J. Bacteriol.">
        <title>Complete genome of the cellulolytic ruminal bacterium Ruminococcus albus 7.</title>
        <authorList>
            <person name="Suen G."/>
            <person name="Stevenson D.M."/>
            <person name="Bruce D.C."/>
            <person name="Chertkov O."/>
            <person name="Copeland A."/>
            <person name="Cheng J.F."/>
            <person name="Detter C."/>
            <person name="Detter J.C."/>
            <person name="Goodwin L.A."/>
            <person name="Han C.S."/>
            <person name="Hauser L.J."/>
            <person name="Ivanova N.N."/>
            <person name="Kyrpides N.C."/>
            <person name="Land M.L."/>
            <person name="Lapidus A."/>
            <person name="Lucas S."/>
            <person name="Ovchinnikova G."/>
            <person name="Pitluck S."/>
            <person name="Tapia R."/>
            <person name="Woyke T."/>
            <person name="Boyum J."/>
            <person name="Mead D."/>
            <person name="Weimer P.J."/>
        </authorList>
    </citation>
    <scope>NUCLEOTIDE SEQUENCE [LARGE SCALE GENOMIC DNA]</scope>
    <source>
        <strain evidence="3">ATCC 27210 / DSM 20455 / JCM 14654 / NCDO 2250 / 7</strain>
    </source>
</reference>
<dbReference type="RefSeq" id="WP_013499298.1">
    <property type="nucleotide sequence ID" value="NC_014833.1"/>
</dbReference>
<dbReference type="Proteomes" id="UP000006919">
    <property type="component" value="Chromosome"/>
</dbReference>
<proteinExistence type="predicted"/>
<dbReference type="AlphaFoldDB" id="E6UH95"/>
<feature type="transmembrane region" description="Helical" evidence="1">
    <location>
        <begin position="152"/>
        <end position="171"/>
    </location>
</feature>
<dbReference type="STRING" id="697329.Rumal_2701"/>
<evidence type="ECO:0000256" key="1">
    <source>
        <dbReference type="SAM" id="Phobius"/>
    </source>
</evidence>
<dbReference type="HOGENOM" id="CLU_1495161_0_0_9"/>